<keyword evidence="6" id="KW-0479">Metal-binding</keyword>
<dbReference type="InterPro" id="IPR004181">
    <property type="entry name" value="Znf_MIZ"/>
</dbReference>
<dbReference type="EMBL" id="OW240915">
    <property type="protein sequence ID" value="CAH2285902.1"/>
    <property type="molecule type" value="Genomic_DNA"/>
</dbReference>
<evidence type="ECO:0000256" key="7">
    <source>
        <dbReference type="ARBA" id="ARBA00022771"/>
    </source>
</evidence>
<reference evidence="15" key="1">
    <citation type="submission" date="2022-03" db="EMBL/GenBank/DDBJ databases">
        <authorList>
            <person name="Alioto T."/>
            <person name="Alioto T."/>
            <person name="Gomez Garrido J."/>
        </authorList>
    </citation>
    <scope>NUCLEOTIDE SEQUENCE</scope>
</reference>
<dbReference type="AlphaFoldDB" id="A0AAD1W405"/>
<feature type="domain" description="SP-RING-type" evidence="14">
    <location>
        <begin position="95"/>
        <end position="181"/>
    </location>
</feature>
<dbReference type="GO" id="GO:0008270">
    <property type="term" value="F:zinc ion binding"/>
    <property type="evidence" value="ECO:0007669"/>
    <property type="project" value="UniProtKB-KW"/>
</dbReference>
<dbReference type="Pfam" id="PF11789">
    <property type="entry name" value="zf-Nse"/>
    <property type="match status" value="1"/>
</dbReference>
<dbReference type="InterPro" id="IPR026846">
    <property type="entry name" value="Nse2(Mms21)"/>
</dbReference>
<evidence type="ECO:0000256" key="6">
    <source>
        <dbReference type="ARBA" id="ARBA00022723"/>
    </source>
</evidence>
<evidence type="ECO:0000313" key="15">
    <source>
        <dbReference type="EMBL" id="CAH2285902.1"/>
    </source>
</evidence>
<sequence length="184" mass="21381">MEPVMLEYAAMDRDLNQYIHAAEEIVRKLKRDPPERVPDLLALVKERYSELQSKNAQADLKKNDRFIQFKEQLREMRRQMGVSQDETTEETFEDVDEDIAVTQSQLNLICPITQVQMTNPVKNKVCGHTYQKDAIENMIQNSQLKKKKTRCPKIGCDHADIKIADLIPDIALKRAIDIQNKQKK</sequence>
<dbReference type="PANTHER" id="PTHR21330">
    <property type="entry name" value="E3 SUMO-PROTEIN LIGASE NSE2"/>
    <property type="match status" value="1"/>
</dbReference>
<dbReference type="SUPFAM" id="SSF57850">
    <property type="entry name" value="RING/U-box"/>
    <property type="match status" value="1"/>
</dbReference>
<evidence type="ECO:0000256" key="8">
    <source>
        <dbReference type="ARBA" id="ARBA00022786"/>
    </source>
</evidence>
<dbReference type="InterPro" id="IPR013083">
    <property type="entry name" value="Znf_RING/FYVE/PHD"/>
</dbReference>
<name>A0AAD1W405_PELCU</name>
<dbReference type="Proteomes" id="UP001295444">
    <property type="component" value="Chromosome 04"/>
</dbReference>
<dbReference type="CDD" id="cd16651">
    <property type="entry name" value="SPL-RING_NSE2"/>
    <property type="match status" value="1"/>
</dbReference>
<comment type="pathway">
    <text evidence="2">Protein modification; protein sumoylation.</text>
</comment>
<evidence type="ECO:0000256" key="1">
    <source>
        <dbReference type="ARBA" id="ARBA00004123"/>
    </source>
</evidence>
<keyword evidence="5" id="KW-0808">Transferase</keyword>
<evidence type="ECO:0000256" key="9">
    <source>
        <dbReference type="ARBA" id="ARBA00022833"/>
    </source>
</evidence>
<accession>A0AAD1W405</accession>
<keyword evidence="9" id="KW-0862">Zinc</keyword>
<evidence type="ECO:0000313" key="16">
    <source>
        <dbReference type="Proteomes" id="UP001295444"/>
    </source>
</evidence>
<keyword evidence="10" id="KW-0539">Nucleus</keyword>
<evidence type="ECO:0000256" key="2">
    <source>
        <dbReference type="ARBA" id="ARBA00004718"/>
    </source>
</evidence>
<dbReference type="GO" id="GO:0016925">
    <property type="term" value="P:protein sumoylation"/>
    <property type="evidence" value="ECO:0007669"/>
    <property type="project" value="TreeGrafter"/>
</dbReference>
<protein>
    <recommendedName>
        <fullName evidence="4">E3 SUMO-protein ligase NSE2</fullName>
    </recommendedName>
    <alternativeName>
        <fullName evidence="11">E3 SUMO-protein transferase NSE2</fullName>
    </alternativeName>
    <alternativeName>
        <fullName evidence="12">Non-structural maintenance of chromosomes element 2 homolog</fullName>
    </alternativeName>
</protein>
<dbReference type="GO" id="GO:0061665">
    <property type="term" value="F:SUMO ligase activity"/>
    <property type="evidence" value="ECO:0007669"/>
    <property type="project" value="TreeGrafter"/>
</dbReference>
<organism evidence="15 16">
    <name type="scientific">Pelobates cultripes</name>
    <name type="common">Western spadefoot toad</name>
    <dbReference type="NCBI Taxonomy" id="61616"/>
    <lineage>
        <taxon>Eukaryota</taxon>
        <taxon>Metazoa</taxon>
        <taxon>Chordata</taxon>
        <taxon>Craniata</taxon>
        <taxon>Vertebrata</taxon>
        <taxon>Euteleostomi</taxon>
        <taxon>Amphibia</taxon>
        <taxon>Batrachia</taxon>
        <taxon>Anura</taxon>
        <taxon>Pelobatoidea</taxon>
        <taxon>Pelobatidae</taxon>
        <taxon>Pelobates</taxon>
    </lineage>
</organism>
<dbReference type="GO" id="GO:0005634">
    <property type="term" value="C:nucleus"/>
    <property type="evidence" value="ECO:0007669"/>
    <property type="project" value="UniProtKB-SubCell"/>
</dbReference>
<keyword evidence="7 13" id="KW-0863">Zinc-finger</keyword>
<keyword evidence="15" id="KW-0436">Ligase</keyword>
<dbReference type="Gene3D" id="3.30.40.10">
    <property type="entry name" value="Zinc/RING finger domain, C3HC4 (zinc finger)"/>
    <property type="match status" value="1"/>
</dbReference>
<comment type="subcellular location">
    <subcellularLocation>
        <location evidence="1">Nucleus</location>
    </subcellularLocation>
</comment>
<evidence type="ECO:0000256" key="5">
    <source>
        <dbReference type="ARBA" id="ARBA00022679"/>
    </source>
</evidence>
<comment type="similarity">
    <text evidence="3">Belongs to the NSE2 family.</text>
</comment>
<keyword evidence="8" id="KW-0833">Ubl conjugation pathway</keyword>
<evidence type="ECO:0000256" key="13">
    <source>
        <dbReference type="PROSITE-ProRule" id="PRU00452"/>
    </source>
</evidence>
<dbReference type="GO" id="GO:0030915">
    <property type="term" value="C:Smc5-Smc6 complex"/>
    <property type="evidence" value="ECO:0007669"/>
    <property type="project" value="InterPro"/>
</dbReference>
<keyword evidence="16" id="KW-1185">Reference proteome</keyword>
<proteinExistence type="inferred from homology"/>
<evidence type="ECO:0000256" key="3">
    <source>
        <dbReference type="ARBA" id="ARBA00008212"/>
    </source>
</evidence>
<dbReference type="GO" id="GO:0016874">
    <property type="term" value="F:ligase activity"/>
    <property type="evidence" value="ECO:0007669"/>
    <property type="project" value="UniProtKB-KW"/>
</dbReference>
<evidence type="ECO:0000256" key="11">
    <source>
        <dbReference type="ARBA" id="ARBA00031731"/>
    </source>
</evidence>
<evidence type="ECO:0000256" key="12">
    <source>
        <dbReference type="ARBA" id="ARBA00032533"/>
    </source>
</evidence>
<evidence type="ECO:0000256" key="10">
    <source>
        <dbReference type="ARBA" id="ARBA00023242"/>
    </source>
</evidence>
<gene>
    <name evidence="15" type="ORF">PECUL_23A022606</name>
</gene>
<evidence type="ECO:0000256" key="4">
    <source>
        <dbReference type="ARBA" id="ARBA00020923"/>
    </source>
</evidence>
<evidence type="ECO:0000259" key="14">
    <source>
        <dbReference type="PROSITE" id="PS51044"/>
    </source>
</evidence>
<dbReference type="PANTHER" id="PTHR21330:SF1">
    <property type="entry name" value="E3 SUMO-PROTEIN LIGASE NSE2"/>
    <property type="match status" value="1"/>
</dbReference>
<dbReference type="GO" id="GO:0000724">
    <property type="term" value="P:double-strand break repair via homologous recombination"/>
    <property type="evidence" value="ECO:0007669"/>
    <property type="project" value="InterPro"/>
</dbReference>
<dbReference type="PROSITE" id="PS51044">
    <property type="entry name" value="ZF_SP_RING"/>
    <property type="match status" value="1"/>
</dbReference>